<comment type="caution">
    <text evidence="6">The sequence shown here is derived from an EMBL/GenBank/DDBJ whole genome shotgun (WGS) entry which is preliminary data.</text>
</comment>
<dbReference type="PROSITE" id="PS50297">
    <property type="entry name" value="ANK_REP_REGION"/>
    <property type="match status" value="2"/>
</dbReference>
<dbReference type="PRINTS" id="PR01415">
    <property type="entry name" value="ANKYRIN"/>
</dbReference>
<dbReference type="GO" id="GO:0035556">
    <property type="term" value="P:intracellular signal transduction"/>
    <property type="evidence" value="ECO:0007669"/>
    <property type="project" value="InterPro"/>
</dbReference>
<dbReference type="AlphaFoldDB" id="A0AAW0P121"/>
<proteinExistence type="predicted"/>
<dbReference type="Gene3D" id="1.25.40.20">
    <property type="entry name" value="Ankyrin repeat-containing domain"/>
    <property type="match status" value="2"/>
</dbReference>
<feature type="repeat" description="ANK" evidence="4">
    <location>
        <begin position="127"/>
        <end position="159"/>
    </location>
</feature>
<dbReference type="Proteomes" id="UP001460270">
    <property type="component" value="Unassembled WGS sequence"/>
</dbReference>
<dbReference type="Pfam" id="PF12796">
    <property type="entry name" value="Ank_2"/>
    <property type="match status" value="3"/>
</dbReference>
<dbReference type="SMART" id="SM00969">
    <property type="entry name" value="SOCS_box"/>
    <property type="match status" value="1"/>
</dbReference>
<feature type="domain" description="SOCS box" evidence="5">
    <location>
        <begin position="528"/>
        <end position="575"/>
    </location>
</feature>
<organism evidence="6 7">
    <name type="scientific">Mugilogobius chulae</name>
    <name type="common">yellowstripe goby</name>
    <dbReference type="NCBI Taxonomy" id="88201"/>
    <lineage>
        <taxon>Eukaryota</taxon>
        <taxon>Metazoa</taxon>
        <taxon>Chordata</taxon>
        <taxon>Craniata</taxon>
        <taxon>Vertebrata</taxon>
        <taxon>Euteleostomi</taxon>
        <taxon>Actinopterygii</taxon>
        <taxon>Neopterygii</taxon>
        <taxon>Teleostei</taxon>
        <taxon>Neoteleostei</taxon>
        <taxon>Acanthomorphata</taxon>
        <taxon>Gobiaria</taxon>
        <taxon>Gobiiformes</taxon>
        <taxon>Gobioidei</taxon>
        <taxon>Gobiidae</taxon>
        <taxon>Gobionellinae</taxon>
        <taxon>Mugilogobius</taxon>
    </lineage>
</organism>
<dbReference type="Pfam" id="PF07525">
    <property type="entry name" value="SOCS_box"/>
    <property type="match status" value="1"/>
</dbReference>
<reference evidence="7" key="1">
    <citation type="submission" date="2024-04" db="EMBL/GenBank/DDBJ databases">
        <title>Salinicola lusitanus LLJ914,a marine bacterium isolated from the Okinawa Trough.</title>
        <authorList>
            <person name="Li J."/>
        </authorList>
    </citation>
    <scope>NUCLEOTIDE SEQUENCE [LARGE SCALE GENOMIC DNA]</scope>
</reference>
<sequence>MNHLVCKSVLRKQVNCSNINRMNNFEQEEINGEFMEFAIQESIQDSYKQPRNRKESNSKNFMKIMAAIHKGDVLSLQQHQQHQCCFIERDSRGWLPLHSAAVHPHTQVLEAVLQASTELTLEELTANGDTALILAVEAGLVDNVTALLKHGVSPHNTNDRNESPLLLAVRQKSYEMAFALIMGGAFVEQVCLKKWTAIHEVAKVNSGLSCHSDASASTWAKVTSRDGHGVTPLGIAAEHGNTEVLEILIQHGGDVNAQATNGDTVYPNVQSNAFQLPVHRAAYEGHILALRTLLPLTTKRAIRVSGHSPVHAATDGGQPQCLQLLIDKGFNVNVLLESHMSENYGDLRRSPLYFAVCNGDMTCAQMLLEAGARSDLDPLRCILVAIRAERYELVRLLFSYGADVNCYFNAICHTVFPTGLQYCLKDPLMLRLLLNSGYDANKCFQCCCGVSEELDSTWADLHNQAYQIYSQPEAITFCEFVSVSCLKLHVGGVVRTLLDYVSQVNLCPKLQQILEDRPEWEDISSILSSPRSLQHLCRLVLRGRISPKILNNPGAMSEVPLPPRVKNYLTYKEYDIIGDF</sequence>
<name>A0AAW0P121_9GOBI</name>
<dbReference type="GO" id="GO:0005737">
    <property type="term" value="C:cytoplasm"/>
    <property type="evidence" value="ECO:0007669"/>
    <property type="project" value="TreeGrafter"/>
</dbReference>
<dbReference type="Pfam" id="PF00023">
    <property type="entry name" value="Ank"/>
    <property type="match status" value="1"/>
</dbReference>
<dbReference type="InterPro" id="IPR001496">
    <property type="entry name" value="SOCS_box"/>
</dbReference>
<evidence type="ECO:0000256" key="4">
    <source>
        <dbReference type="PROSITE-ProRule" id="PRU00023"/>
    </source>
</evidence>
<feature type="repeat" description="ANK" evidence="4">
    <location>
        <begin position="228"/>
        <end position="260"/>
    </location>
</feature>
<dbReference type="EMBL" id="JBBPFD010000009">
    <property type="protein sequence ID" value="KAK7913596.1"/>
    <property type="molecule type" value="Genomic_DNA"/>
</dbReference>
<accession>A0AAW0P121</accession>
<evidence type="ECO:0000313" key="7">
    <source>
        <dbReference type="Proteomes" id="UP001460270"/>
    </source>
</evidence>
<dbReference type="SMART" id="SM00253">
    <property type="entry name" value="SOCS"/>
    <property type="match status" value="1"/>
</dbReference>
<keyword evidence="2" id="KW-0677">Repeat</keyword>
<dbReference type="SUPFAM" id="SSF48403">
    <property type="entry name" value="Ankyrin repeat"/>
    <property type="match status" value="1"/>
</dbReference>
<comment type="pathway">
    <text evidence="1">Protein modification; protein ubiquitination.</text>
</comment>
<dbReference type="InterPro" id="IPR036770">
    <property type="entry name" value="Ankyrin_rpt-contain_sf"/>
</dbReference>
<dbReference type="Gene3D" id="1.10.750.20">
    <property type="entry name" value="SOCS box"/>
    <property type="match status" value="1"/>
</dbReference>
<evidence type="ECO:0000256" key="3">
    <source>
        <dbReference type="ARBA" id="ARBA00023043"/>
    </source>
</evidence>
<feature type="repeat" description="ANK" evidence="4">
    <location>
        <begin position="347"/>
        <end position="379"/>
    </location>
</feature>
<protein>
    <recommendedName>
        <fullName evidence="5">SOCS box domain-containing protein</fullName>
    </recommendedName>
</protein>
<dbReference type="PANTHER" id="PTHR24198:SF190">
    <property type="entry name" value="DYNEIN HEAVY CHAIN 12, AXONEMAL-LIKE"/>
    <property type="match status" value="1"/>
</dbReference>
<dbReference type="InterPro" id="IPR002110">
    <property type="entry name" value="Ankyrin_rpt"/>
</dbReference>
<evidence type="ECO:0000313" key="6">
    <source>
        <dbReference type="EMBL" id="KAK7913596.1"/>
    </source>
</evidence>
<keyword evidence="3 4" id="KW-0040">ANK repeat</keyword>
<evidence type="ECO:0000256" key="1">
    <source>
        <dbReference type="ARBA" id="ARBA00004906"/>
    </source>
</evidence>
<gene>
    <name evidence="6" type="ORF">WMY93_013807</name>
</gene>
<dbReference type="SMART" id="SM00248">
    <property type="entry name" value="ANK"/>
    <property type="match status" value="8"/>
</dbReference>
<evidence type="ECO:0000256" key="2">
    <source>
        <dbReference type="ARBA" id="ARBA00022737"/>
    </source>
</evidence>
<keyword evidence="7" id="KW-1185">Reference proteome</keyword>
<feature type="repeat" description="ANK" evidence="4">
    <location>
        <begin position="305"/>
        <end position="337"/>
    </location>
</feature>
<evidence type="ECO:0000259" key="5">
    <source>
        <dbReference type="PROSITE" id="PS50225"/>
    </source>
</evidence>
<dbReference type="PROSITE" id="PS50088">
    <property type="entry name" value="ANK_REPEAT"/>
    <property type="match status" value="4"/>
</dbReference>
<dbReference type="PANTHER" id="PTHR24198">
    <property type="entry name" value="ANKYRIN REPEAT AND PROTEIN KINASE DOMAIN-CONTAINING PROTEIN"/>
    <property type="match status" value="1"/>
</dbReference>
<dbReference type="PROSITE" id="PS50225">
    <property type="entry name" value="SOCS"/>
    <property type="match status" value="1"/>
</dbReference>
<dbReference type="SUPFAM" id="SSF158235">
    <property type="entry name" value="SOCS box-like"/>
    <property type="match status" value="1"/>
</dbReference>
<dbReference type="InterPro" id="IPR036036">
    <property type="entry name" value="SOCS_box-like_dom_sf"/>
</dbReference>